<dbReference type="CDD" id="cd06261">
    <property type="entry name" value="TM_PBP2"/>
    <property type="match status" value="2"/>
</dbReference>
<evidence type="ECO:0000256" key="5">
    <source>
        <dbReference type="ARBA" id="ARBA00022989"/>
    </source>
</evidence>
<dbReference type="InterPro" id="IPR035906">
    <property type="entry name" value="MetI-like_sf"/>
</dbReference>
<feature type="transmembrane region" description="Helical" evidence="7">
    <location>
        <begin position="341"/>
        <end position="363"/>
    </location>
</feature>
<dbReference type="PROSITE" id="PS50928">
    <property type="entry name" value="ABC_TM1"/>
    <property type="match status" value="2"/>
</dbReference>
<feature type="transmembrane region" description="Helical" evidence="7">
    <location>
        <begin position="63"/>
        <end position="88"/>
    </location>
</feature>
<feature type="transmembrane region" description="Helical" evidence="7">
    <location>
        <begin position="20"/>
        <end position="43"/>
    </location>
</feature>
<sequence>MIDLTNTRKRYIKNRLPDVWSVSAFAIAALVLLPIGAVVWLAFFPSENIWPHLMATVLPRYFINSFVMMISVALIAGTIGVACAWLVVMKDFPAKRVLEWALLLPLAIPAYIGAYAFVDFWEYAGPFQTMLRDIFGWNSARDYWFPEVRSRAVAIIIIAFSLYPYVYLLARAAYREQSNNAIEVSRALGCGPWASFFRVGLPLARPAIVAGTVVVMMETLNDFGTVEYFAVQTLTTGIFSAWLEGSNVGAAAQIACVVFVLILALLLLERFSRRNIRVYQGANNNKKPTPVTLSGTARILAVITCGVPVLIGFCMPFLIILNHALGNFDQWHDAEVLRAVFTTLWVAGVAALLTVIGAIILVYGIRLSRAALPRLLLPATSIGYVAPGAVLGLGILIVMSRFDHWLADGLEALFGINIGLLVTGTSGAVIFAYCVRFFTLAYGSIDAGFGRVSPNLGMAARSLGYRPGAVLRHVHAPLLKTSVLTAILLVFVDSVKELPATLLLRPFGFNTLATHVYDFASLEDIKGAAVAALLIILVSIIAVFILANASKGEN</sequence>
<dbReference type="AlphaFoldDB" id="A0A2G5KA40"/>
<dbReference type="Proteomes" id="UP000231516">
    <property type="component" value="Unassembled WGS sequence"/>
</dbReference>
<keyword evidence="4 7" id="KW-0812">Transmembrane</keyword>
<evidence type="ECO:0000313" key="9">
    <source>
        <dbReference type="EMBL" id="PIB25883.1"/>
    </source>
</evidence>
<dbReference type="PANTHER" id="PTHR30183">
    <property type="entry name" value="MOLYBDENUM TRANSPORT SYSTEM PERMEASE PROTEIN MODB"/>
    <property type="match status" value="1"/>
</dbReference>
<dbReference type="Gene3D" id="1.10.3720.10">
    <property type="entry name" value="MetI-like"/>
    <property type="match status" value="2"/>
</dbReference>
<evidence type="ECO:0000313" key="10">
    <source>
        <dbReference type="Proteomes" id="UP000231516"/>
    </source>
</evidence>
<keyword evidence="2 7" id="KW-0813">Transport</keyword>
<dbReference type="FunFam" id="1.10.3720.10:FF:000088">
    <property type="entry name" value="Iron(III) ABC transporter, permease protein"/>
    <property type="match status" value="1"/>
</dbReference>
<gene>
    <name evidence="9" type="ORF">BFP76_12855</name>
</gene>
<feature type="transmembrane region" description="Helical" evidence="7">
    <location>
        <begin position="100"/>
        <end position="118"/>
    </location>
</feature>
<dbReference type="SUPFAM" id="SSF161098">
    <property type="entry name" value="MetI-like"/>
    <property type="match status" value="2"/>
</dbReference>
<keyword evidence="3" id="KW-1003">Cell membrane</keyword>
<dbReference type="GO" id="GO:0005886">
    <property type="term" value="C:plasma membrane"/>
    <property type="evidence" value="ECO:0007669"/>
    <property type="project" value="UniProtKB-SubCell"/>
</dbReference>
<evidence type="ECO:0000256" key="7">
    <source>
        <dbReference type="RuleBase" id="RU363032"/>
    </source>
</evidence>
<accession>A0A2G5KA40</accession>
<evidence type="ECO:0000256" key="2">
    <source>
        <dbReference type="ARBA" id="ARBA00022448"/>
    </source>
</evidence>
<feature type="transmembrane region" description="Helical" evidence="7">
    <location>
        <begin position="474"/>
        <end position="492"/>
    </location>
</feature>
<reference evidence="9 10" key="1">
    <citation type="submission" date="2016-08" db="EMBL/GenBank/DDBJ databases">
        <title>Draft genome of Amylibacter sp. strain 4G11.</title>
        <authorList>
            <person name="Wong S.-K."/>
            <person name="Hamasaki K."/>
            <person name="Yoshizawa S."/>
        </authorList>
    </citation>
    <scope>NUCLEOTIDE SEQUENCE [LARGE SCALE GENOMIC DNA]</scope>
    <source>
        <strain evidence="9 10">4G11</strain>
    </source>
</reference>
<feature type="transmembrane region" description="Helical" evidence="7">
    <location>
        <begin position="299"/>
        <end position="321"/>
    </location>
</feature>
<evidence type="ECO:0000256" key="4">
    <source>
        <dbReference type="ARBA" id="ARBA00022692"/>
    </source>
</evidence>
<comment type="similarity">
    <text evidence="7">Belongs to the binding-protein-dependent transport system permease family.</text>
</comment>
<keyword evidence="10" id="KW-1185">Reference proteome</keyword>
<comment type="subcellular location">
    <subcellularLocation>
        <location evidence="1 7">Cell membrane</location>
        <topology evidence="1 7">Multi-pass membrane protein</topology>
    </subcellularLocation>
</comment>
<dbReference type="GO" id="GO:0055085">
    <property type="term" value="P:transmembrane transport"/>
    <property type="evidence" value="ECO:0007669"/>
    <property type="project" value="InterPro"/>
</dbReference>
<comment type="caution">
    <text evidence="9">The sequence shown here is derived from an EMBL/GenBank/DDBJ whole genome shotgun (WGS) entry which is preliminary data.</text>
</comment>
<feature type="domain" description="ABC transmembrane type-1" evidence="8">
    <location>
        <begin position="62"/>
        <end position="269"/>
    </location>
</feature>
<evidence type="ECO:0000256" key="3">
    <source>
        <dbReference type="ARBA" id="ARBA00022475"/>
    </source>
</evidence>
<name>A0A2G5KA40_9RHOB</name>
<evidence type="ECO:0000259" key="8">
    <source>
        <dbReference type="PROSITE" id="PS50928"/>
    </source>
</evidence>
<evidence type="ECO:0000256" key="1">
    <source>
        <dbReference type="ARBA" id="ARBA00004651"/>
    </source>
</evidence>
<dbReference type="PANTHER" id="PTHR30183:SF2">
    <property type="entry name" value="IRON UTILIZATION PROTEIN"/>
    <property type="match status" value="1"/>
</dbReference>
<keyword evidence="6 7" id="KW-0472">Membrane</keyword>
<proteinExistence type="inferred from homology"/>
<feature type="transmembrane region" description="Helical" evidence="7">
    <location>
        <begin position="375"/>
        <end position="400"/>
    </location>
</feature>
<organism evidence="9 10">
    <name type="scientific">Paramylibacter kogurei</name>
    <dbReference type="NCBI Taxonomy" id="1889778"/>
    <lineage>
        <taxon>Bacteria</taxon>
        <taxon>Pseudomonadati</taxon>
        <taxon>Pseudomonadota</taxon>
        <taxon>Alphaproteobacteria</taxon>
        <taxon>Rhodobacterales</taxon>
        <taxon>Paracoccaceae</taxon>
        <taxon>Paramylibacter</taxon>
    </lineage>
</organism>
<feature type="transmembrane region" description="Helical" evidence="7">
    <location>
        <begin position="249"/>
        <end position="268"/>
    </location>
</feature>
<feature type="transmembrane region" description="Helical" evidence="7">
    <location>
        <begin position="528"/>
        <end position="549"/>
    </location>
</feature>
<dbReference type="Pfam" id="PF00528">
    <property type="entry name" value="BPD_transp_1"/>
    <property type="match status" value="1"/>
</dbReference>
<feature type="transmembrane region" description="Helical" evidence="7">
    <location>
        <begin position="412"/>
        <end position="435"/>
    </location>
</feature>
<feature type="transmembrane region" description="Helical" evidence="7">
    <location>
        <begin position="152"/>
        <end position="170"/>
    </location>
</feature>
<dbReference type="EMBL" id="MDGM01000007">
    <property type="protein sequence ID" value="PIB25883.1"/>
    <property type="molecule type" value="Genomic_DNA"/>
</dbReference>
<feature type="domain" description="ABC transmembrane type-1" evidence="8">
    <location>
        <begin position="340"/>
        <end position="547"/>
    </location>
</feature>
<keyword evidence="5 7" id="KW-1133">Transmembrane helix</keyword>
<dbReference type="InterPro" id="IPR000515">
    <property type="entry name" value="MetI-like"/>
</dbReference>
<evidence type="ECO:0000256" key="6">
    <source>
        <dbReference type="ARBA" id="ARBA00023136"/>
    </source>
</evidence>
<protein>
    <submittedName>
        <fullName evidence="9">Iron ABC transporter permease</fullName>
    </submittedName>
</protein>
<dbReference type="OrthoDB" id="9790211at2"/>
<dbReference type="RefSeq" id="WP_099591625.1">
    <property type="nucleotide sequence ID" value="NZ_MDGM01000007.1"/>
</dbReference>